<protein>
    <recommendedName>
        <fullName evidence="3">3-keto-disaccharide hydrolase domain-containing protein</fullName>
    </recommendedName>
</protein>
<dbReference type="AlphaFoldDB" id="A0A150RPR3"/>
<accession>A0A150RPR3</accession>
<evidence type="ECO:0000313" key="1">
    <source>
        <dbReference type="EMBL" id="KYF82255.1"/>
    </source>
</evidence>
<gene>
    <name evidence="1" type="ORF">BE17_42450</name>
</gene>
<comment type="caution">
    <text evidence="1">The sequence shown here is derived from an EMBL/GenBank/DDBJ whole genome shotgun (WGS) entry which is preliminary data.</text>
</comment>
<sequence>MNLAGAPGEPPAIAVLDRPSARDLEVDTRCMVSPDLPEQACGVVFRYVDAKNYYLSRVDAVAGDVSLSVVVQGREQPLVRARATVRPSVWQDLRVRAVADRFIVEWNGRRVIDVPDVSLGAAGGVGLWARASCVAYFDELEVRPLAARLHPDDLLPSLL</sequence>
<dbReference type="EMBL" id="JEMB01002282">
    <property type="protein sequence ID" value="KYF82255.1"/>
    <property type="molecule type" value="Genomic_DNA"/>
</dbReference>
<reference evidence="1 2" key="1">
    <citation type="submission" date="2014-02" db="EMBL/GenBank/DDBJ databases">
        <title>The small core and large imbalanced accessory genome model reveals a collaborative survival strategy of Sorangium cellulosum strains in nature.</title>
        <authorList>
            <person name="Han K."/>
            <person name="Peng R."/>
            <person name="Blom J."/>
            <person name="Li Y.-Z."/>
        </authorList>
    </citation>
    <scope>NUCLEOTIDE SEQUENCE [LARGE SCALE GENOMIC DNA]</scope>
    <source>
        <strain evidence="1 2">So0011-07</strain>
    </source>
</reference>
<dbReference type="Proteomes" id="UP000075635">
    <property type="component" value="Unassembled WGS sequence"/>
</dbReference>
<proteinExistence type="predicted"/>
<organism evidence="1 2">
    <name type="scientific">Sorangium cellulosum</name>
    <name type="common">Polyangium cellulosum</name>
    <dbReference type="NCBI Taxonomy" id="56"/>
    <lineage>
        <taxon>Bacteria</taxon>
        <taxon>Pseudomonadati</taxon>
        <taxon>Myxococcota</taxon>
        <taxon>Polyangia</taxon>
        <taxon>Polyangiales</taxon>
        <taxon>Polyangiaceae</taxon>
        <taxon>Sorangium</taxon>
    </lineage>
</organism>
<dbReference type="Gene3D" id="2.60.120.560">
    <property type="entry name" value="Exo-inulinase, domain 1"/>
    <property type="match status" value="1"/>
</dbReference>
<evidence type="ECO:0008006" key="3">
    <source>
        <dbReference type="Google" id="ProtNLM"/>
    </source>
</evidence>
<name>A0A150RPR3_SORCE</name>
<evidence type="ECO:0000313" key="2">
    <source>
        <dbReference type="Proteomes" id="UP000075635"/>
    </source>
</evidence>